<dbReference type="EC" id="3.2.1.99" evidence="5 15"/>
<accession>A0A9W9FS27</accession>
<keyword evidence="8" id="KW-0732">Signal</keyword>
<dbReference type="Gene3D" id="2.115.10.20">
    <property type="entry name" value="Glycosyl hydrolase domain, family 43"/>
    <property type="match status" value="1"/>
</dbReference>
<dbReference type="AlphaFoldDB" id="A0A9W9FS27"/>
<dbReference type="PANTHER" id="PTHR43301:SF7">
    <property type="entry name" value="ARABINAN ENDO-1,5-ALPHA-L-ARABINOSIDASE C"/>
    <property type="match status" value="1"/>
</dbReference>
<dbReference type="InterPro" id="IPR050727">
    <property type="entry name" value="GH43_arabinanases"/>
</dbReference>
<evidence type="ECO:0000313" key="18">
    <source>
        <dbReference type="EMBL" id="KAJ5105416.1"/>
    </source>
</evidence>
<dbReference type="GO" id="GO:0045493">
    <property type="term" value="P:xylan catabolic process"/>
    <property type="evidence" value="ECO:0007669"/>
    <property type="project" value="UniProtKB-KW"/>
</dbReference>
<evidence type="ECO:0000256" key="7">
    <source>
        <dbReference type="ARBA" id="ARBA00022651"/>
    </source>
</evidence>
<comment type="similarity">
    <text evidence="4 15">Belongs to the glycosyl hydrolase 43 family.</text>
</comment>
<dbReference type="InterPro" id="IPR023296">
    <property type="entry name" value="Glyco_hydro_beta-prop_sf"/>
</dbReference>
<comment type="caution">
    <text evidence="18">The sequence shown here is derived from an EMBL/GenBank/DDBJ whole genome shotgun (WGS) entry which is preliminary data.</text>
</comment>
<comment type="catalytic activity">
    <reaction evidence="1 15">
        <text>Endohydrolysis of (1-&gt;5)-alpha-arabinofuranosidic linkages in (1-&gt;5)-arabinans.</text>
        <dbReference type="EC" id="3.2.1.99"/>
    </reaction>
</comment>
<evidence type="ECO:0000256" key="4">
    <source>
        <dbReference type="ARBA" id="ARBA00009865"/>
    </source>
</evidence>
<dbReference type="GO" id="GO:0005576">
    <property type="term" value="C:extracellular region"/>
    <property type="evidence" value="ECO:0007669"/>
    <property type="project" value="UniProtKB-SubCell"/>
</dbReference>
<keyword evidence="13" id="KW-0624">Polysaccharide degradation</keyword>
<dbReference type="CDD" id="cd18831">
    <property type="entry name" value="GH43_AnAbnA-like"/>
    <property type="match status" value="1"/>
</dbReference>
<gene>
    <name evidence="18" type="ORF">NUU61_002763</name>
</gene>
<evidence type="ECO:0000256" key="9">
    <source>
        <dbReference type="ARBA" id="ARBA00022801"/>
    </source>
</evidence>
<evidence type="ECO:0000256" key="16">
    <source>
        <dbReference type="PIRSR" id="PIRSR606710-1"/>
    </source>
</evidence>
<evidence type="ECO:0000256" key="3">
    <source>
        <dbReference type="ARBA" id="ARBA00004834"/>
    </source>
</evidence>
<keyword evidence="6" id="KW-0964">Secreted</keyword>
<feature type="active site" description="Proton acceptor" evidence="16">
    <location>
        <position position="29"/>
    </location>
</feature>
<dbReference type="PANTHER" id="PTHR43301">
    <property type="entry name" value="ARABINAN ENDO-1,5-ALPHA-L-ARABINOSIDASE"/>
    <property type="match status" value="1"/>
</dbReference>
<evidence type="ECO:0000256" key="2">
    <source>
        <dbReference type="ARBA" id="ARBA00004613"/>
    </source>
</evidence>
<evidence type="ECO:0000256" key="17">
    <source>
        <dbReference type="PIRSR" id="PIRSR606710-2"/>
    </source>
</evidence>
<reference evidence="18" key="2">
    <citation type="journal article" date="2023" name="IMA Fungus">
        <title>Comparative genomic study of the Penicillium genus elucidates a diverse pangenome and 15 lateral gene transfer events.</title>
        <authorList>
            <person name="Petersen C."/>
            <person name="Sorensen T."/>
            <person name="Nielsen M.R."/>
            <person name="Sondergaard T.E."/>
            <person name="Sorensen J.L."/>
            <person name="Fitzpatrick D.A."/>
            <person name="Frisvad J.C."/>
            <person name="Nielsen K.L."/>
        </authorList>
    </citation>
    <scope>NUCLEOTIDE SEQUENCE</scope>
    <source>
        <strain evidence="18">IBT 34128</strain>
    </source>
</reference>
<comment type="function">
    <text evidence="14">Endo-1,5-alpha-L-arabinanase involved in degradation of pectin. Its preferred substrate is linear 1,5-alpha-L-arabinan.</text>
</comment>
<keyword evidence="19" id="KW-1185">Reference proteome</keyword>
<evidence type="ECO:0000256" key="10">
    <source>
        <dbReference type="ARBA" id="ARBA00023180"/>
    </source>
</evidence>
<dbReference type="PIRSF" id="PIRSF026534">
    <property type="entry name" value="Endo_alpha-L-arabinosidase"/>
    <property type="match status" value="1"/>
</dbReference>
<proteinExistence type="inferred from homology"/>
<reference evidence="18" key="1">
    <citation type="submission" date="2022-11" db="EMBL/GenBank/DDBJ databases">
        <authorList>
            <person name="Petersen C."/>
        </authorList>
    </citation>
    <scope>NUCLEOTIDE SEQUENCE</scope>
    <source>
        <strain evidence="18">IBT 34128</strain>
    </source>
</reference>
<dbReference type="GeneID" id="81392513"/>
<organism evidence="18 19">
    <name type="scientific">Penicillium alfredii</name>
    <dbReference type="NCBI Taxonomy" id="1506179"/>
    <lineage>
        <taxon>Eukaryota</taxon>
        <taxon>Fungi</taxon>
        <taxon>Dikarya</taxon>
        <taxon>Ascomycota</taxon>
        <taxon>Pezizomycotina</taxon>
        <taxon>Eurotiomycetes</taxon>
        <taxon>Eurotiomycetidae</taxon>
        <taxon>Eurotiales</taxon>
        <taxon>Aspergillaceae</taxon>
        <taxon>Penicillium</taxon>
    </lineage>
</organism>
<evidence type="ECO:0000256" key="12">
    <source>
        <dbReference type="ARBA" id="ARBA00023295"/>
    </source>
</evidence>
<dbReference type="InterPro" id="IPR006710">
    <property type="entry name" value="Glyco_hydro_43"/>
</dbReference>
<name>A0A9W9FS27_9EURO</name>
<keyword evidence="9 15" id="KW-0378">Hydrolase</keyword>
<dbReference type="GO" id="GO:0046558">
    <property type="term" value="F:arabinan endo-1,5-alpha-L-arabinosidase activity"/>
    <property type="evidence" value="ECO:0007669"/>
    <property type="project" value="UniProtKB-EC"/>
</dbReference>
<evidence type="ECO:0000256" key="11">
    <source>
        <dbReference type="ARBA" id="ARBA00023277"/>
    </source>
</evidence>
<feature type="active site" description="Proton donor" evidence="16">
    <location>
        <position position="196"/>
    </location>
</feature>
<dbReference type="InterPro" id="IPR016840">
    <property type="entry name" value="Glyco_hydro_43_endo_a_Ara-ase"/>
</dbReference>
<evidence type="ECO:0000256" key="6">
    <source>
        <dbReference type="ARBA" id="ARBA00022525"/>
    </source>
</evidence>
<dbReference type="EMBL" id="JAPMSZ010000004">
    <property type="protein sequence ID" value="KAJ5105416.1"/>
    <property type="molecule type" value="Genomic_DNA"/>
</dbReference>
<evidence type="ECO:0000313" key="19">
    <source>
        <dbReference type="Proteomes" id="UP001141434"/>
    </source>
</evidence>
<dbReference type="SUPFAM" id="SSF75005">
    <property type="entry name" value="Arabinanase/levansucrase/invertase"/>
    <property type="match status" value="1"/>
</dbReference>
<keyword evidence="7" id="KW-0858">Xylan degradation</keyword>
<feature type="site" description="Important for catalytic activity, responsible for pKa modulation of the active site Glu and correct orientation of both the proton donor and substrate" evidence="17">
    <location>
        <position position="145"/>
    </location>
</feature>
<evidence type="ECO:0000256" key="14">
    <source>
        <dbReference type="ARBA" id="ARBA00025221"/>
    </source>
</evidence>
<evidence type="ECO:0000256" key="13">
    <source>
        <dbReference type="ARBA" id="ARBA00023326"/>
    </source>
</evidence>
<evidence type="ECO:0000256" key="15">
    <source>
        <dbReference type="PIRNR" id="PIRNR026534"/>
    </source>
</evidence>
<comment type="pathway">
    <text evidence="3 15">Glycan metabolism; L-arabinan degradation.</text>
</comment>
<comment type="subcellular location">
    <subcellularLocation>
        <location evidence="2">Secreted</location>
    </subcellularLocation>
</comment>
<dbReference type="RefSeq" id="XP_056514412.1">
    <property type="nucleotide sequence ID" value="XM_056653345.1"/>
</dbReference>
<protein>
    <recommendedName>
        <fullName evidence="5 15">Arabinan endo-1,5-alpha-L-arabinosidase</fullName>
        <ecNumber evidence="5 15">3.2.1.99</ecNumber>
    </recommendedName>
</protein>
<dbReference type="Proteomes" id="UP001141434">
    <property type="component" value="Unassembled WGS sequence"/>
</dbReference>
<sequence length="323" mass="35891">MFALLFLFIALACAYPNRGPCTGNCFAHDPGMIQRASDGKYFRFSTGNGISIMTSNSLRGPWEADGVVLPDGTKIHLDGVDNKKDLWAPDVHYQDDTYYMYYVTSQIGTRNSQIGVATSKTMEKGSWTDHGAVGIPANDAYNRIDPNWITINGKQYLNFGSFWNDLYQVEMESPLKIGSATPHQIAFNETLNHREEAAFMFQHGDFYYLTYSSGLAGGYTADYPATGAEYEIKVCRSKTGTGEFVDKEGTSCQKSGGSNLLSSHGQVYAPGGQGVIQDQHLGPVLYYHYYPLNKKNENKQPDTSGYAYGWNELAWENGWPVVK</sequence>
<keyword evidence="11" id="KW-0119">Carbohydrate metabolism</keyword>
<keyword evidence="12 15" id="KW-0326">Glycosidase</keyword>
<evidence type="ECO:0000256" key="8">
    <source>
        <dbReference type="ARBA" id="ARBA00022729"/>
    </source>
</evidence>
<evidence type="ECO:0000256" key="1">
    <source>
        <dbReference type="ARBA" id="ARBA00000375"/>
    </source>
</evidence>
<dbReference type="Pfam" id="PF04616">
    <property type="entry name" value="Glyco_hydro_43"/>
    <property type="match status" value="1"/>
</dbReference>
<keyword evidence="10" id="KW-0325">Glycoprotein</keyword>
<evidence type="ECO:0000256" key="5">
    <source>
        <dbReference type="ARBA" id="ARBA00012586"/>
    </source>
</evidence>
<dbReference type="OrthoDB" id="195678at2759"/>